<sequence>MTAPLSQYARRRKLQYFFSHIDRSARILEIGCADGWVGRYAIANGWTDFVGIDIVPPPTPPGHEFVLGDINQWKSLGLEAESFDAVIAFEVVEHGDFFDAVHALLRPGGKLLVTTPVPHMDWLCKLMERAGLNQRRTSPHSHLTYLRDFPKSFRPVETSVKAGISQWGVFERTRVLVSGR</sequence>
<name>A0ABV8I0X6_9ACTN</name>
<dbReference type="Gene3D" id="3.40.50.150">
    <property type="entry name" value="Vaccinia Virus protein VP39"/>
    <property type="match status" value="1"/>
</dbReference>
<keyword evidence="2" id="KW-1185">Reference proteome</keyword>
<dbReference type="Pfam" id="PF13489">
    <property type="entry name" value="Methyltransf_23"/>
    <property type="match status" value="1"/>
</dbReference>
<dbReference type="PANTHER" id="PTHR43464:SF23">
    <property type="entry name" value="JUVENILE HORMONE ACID O-METHYLTRANSFERASE"/>
    <property type="match status" value="1"/>
</dbReference>
<dbReference type="EMBL" id="JBHSBM010000011">
    <property type="protein sequence ID" value="MFC4057824.1"/>
    <property type="molecule type" value="Genomic_DNA"/>
</dbReference>
<accession>A0ABV8I0X6</accession>
<keyword evidence="1" id="KW-0489">Methyltransferase</keyword>
<protein>
    <submittedName>
        <fullName evidence="1">Class I SAM-dependent methyltransferase</fullName>
        <ecNumber evidence="1">2.1.1.222</ecNumber>
        <ecNumber evidence="1">2.1.1.64</ecNumber>
    </submittedName>
</protein>
<dbReference type="GO" id="GO:0032259">
    <property type="term" value="P:methylation"/>
    <property type="evidence" value="ECO:0007669"/>
    <property type="project" value="UniProtKB-KW"/>
</dbReference>
<gene>
    <name evidence="1" type="ORF">ACFOWE_05935</name>
</gene>
<dbReference type="RefSeq" id="WP_377285922.1">
    <property type="nucleotide sequence ID" value="NZ_JBHSBM010000011.1"/>
</dbReference>
<evidence type="ECO:0000313" key="1">
    <source>
        <dbReference type="EMBL" id="MFC4057824.1"/>
    </source>
</evidence>
<dbReference type="GO" id="GO:0102208">
    <property type="term" value="F:2-polyprenyl-6-hydroxyphenol methylase activity"/>
    <property type="evidence" value="ECO:0007669"/>
    <property type="project" value="UniProtKB-EC"/>
</dbReference>
<dbReference type="Proteomes" id="UP001595850">
    <property type="component" value="Unassembled WGS sequence"/>
</dbReference>
<organism evidence="1 2">
    <name type="scientific">Planomonospora corallina</name>
    <dbReference type="NCBI Taxonomy" id="1806052"/>
    <lineage>
        <taxon>Bacteria</taxon>
        <taxon>Bacillati</taxon>
        <taxon>Actinomycetota</taxon>
        <taxon>Actinomycetes</taxon>
        <taxon>Streptosporangiales</taxon>
        <taxon>Streptosporangiaceae</taxon>
        <taxon>Planomonospora</taxon>
    </lineage>
</organism>
<dbReference type="CDD" id="cd02440">
    <property type="entry name" value="AdoMet_MTases"/>
    <property type="match status" value="1"/>
</dbReference>
<comment type="caution">
    <text evidence="1">The sequence shown here is derived from an EMBL/GenBank/DDBJ whole genome shotgun (WGS) entry which is preliminary data.</text>
</comment>
<proteinExistence type="predicted"/>
<evidence type="ECO:0000313" key="2">
    <source>
        <dbReference type="Proteomes" id="UP001595850"/>
    </source>
</evidence>
<dbReference type="GO" id="GO:0061542">
    <property type="term" value="F:3-demethylubiquinol 3-O-methyltransferase activity"/>
    <property type="evidence" value="ECO:0007669"/>
    <property type="project" value="UniProtKB-EC"/>
</dbReference>
<dbReference type="InterPro" id="IPR029063">
    <property type="entry name" value="SAM-dependent_MTases_sf"/>
</dbReference>
<dbReference type="EC" id="2.1.1.222" evidence="1"/>
<dbReference type="PANTHER" id="PTHR43464">
    <property type="entry name" value="METHYLTRANSFERASE"/>
    <property type="match status" value="1"/>
</dbReference>
<dbReference type="SUPFAM" id="SSF53335">
    <property type="entry name" value="S-adenosyl-L-methionine-dependent methyltransferases"/>
    <property type="match status" value="1"/>
</dbReference>
<dbReference type="EC" id="2.1.1.64" evidence="1"/>
<keyword evidence="1" id="KW-0808">Transferase</keyword>
<reference evidence="2" key="1">
    <citation type="journal article" date="2019" name="Int. J. Syst. Evol. Microbiol.">
        <title>The Global Catalogue of Microorganisms (GCM) 10K type strain sequencing project: providing services to taxonomists for standard genome sequencing and annotation.</title>
        <authorList>
            <consortium name="The Broad Institute Genomics Platform"/>
            <consortium name="The Broad Institute Genome Sequencing Center for Infectious Disease"/>
            <person name="Wu L."/>
            <person name="Ma J."/>
        </authorList>
    </citation>
    <scope>NUCLEOTIDE SEQUENCE [LARGE SCALE GENOMIC DNA]</scope>
    <source>
        <strain evidence="2">TBRC 4489</strain>
    </source>
</reference>